<dbReference type="PANTHER" id="PTHR33198">
    <property type="entry name" value="ANK_REP_REGION DOMAIN-CONTAINING PROTEIN-RELATED"/>
    <property type="match status" value="1"/>
</dbReference>
<evidence type="ECO:0000313" key="2">
    <source>
        <dbReference type="Proteomes" id="UP001159427"/>
    </source>
</evidence>
<accession>A0ABN8M725</accession>
<comment type="caution">
    <text evidence="1">The sequence shown here is derived from an EMBL/GenBank/DDBJ whole genome shotgun (WGS) entry which is preliminary data.</text>
</comment>
<dbReference type="EMBL" id="CALNXI010000351">
    <property type="protein sequence ID" value="CAH3025414.1"/>
    <property type="molecule type" value="Genomic_DNA"/>
</dbReference>
<dbReference type="Proteomes" id="UP001159427">
    <property type="component" value="Unassembled WGS sequence"/>
</dbReference>
<reference evidence="1 2" key="1">
    <citation type="submission" date="2022-05" db="EMBL/GenBank/DDBJ databases">
        <authorList>
            <consortium name="Genoscope - CEA"/>
            <person name="William W."/>
        </authorList>
    </citation>
    <scope>NUCLEOTIDE SEQUENCE [LARGE SCALE GENOMIC DNA]</scope>
</reference>
<proteinExistence type="predicted"/>
<protein>
    <recommendedName>
        <fullName evidence="3">Tick transposon</fullName>
    </recommendedName>
</protein>
<sequence>GNSSALAPRWKKWLQSFQYFLIAKGVVNDAQKKALLLHTAGIEVQELYETLKDPSTDTFEEDTATDTYKTVRTLNVYFVTKLNEPYDRHVCRSMTQQDGETVDQFIARLREQAQNCNFNNTDVDIRDQVIDKCRSSALRRKLLGKENLTLTKVQEVARAMEAVDLKAKRMGEQ</sequence>
<feature type="non-terminal residue" evidence="1">
    <location>
        <position position="173"/>
    </location>
</feature>
<organism evidence="1 2">
    <name type="scientific">Porites evermanni</name>
    <dbReference type="NCBI Taxonomy" id="104178"/>
    <lineage>
        <taxon>Eukaryota</taxon>
        <taxon>Metazoa</taxon>
        <taxon>Cnidaria</taxon>
        <taxon>Anthozoa</taxon>
        <taxon>Hexacorallia</taxon>
        <taxon>Scleractinia</taxon>
        <taxon>Fungiina</taxon>
        <taxon>Poritidae</taxon>
        <taxon>Porites</taxon>
    </lineage>
</organism>
<dbReference type="PANTHER" id="PTHR33198:SF20">
    <property type="entry name" value="RETROTRANSPOSON GAG DOMAIN-CONTAINING PROTEIN"/>
    <property type="match status" value="1"/>
</dbReference>
<keyword evidence="2" id="KW-1185">Reference proteome</keyword>
<name>A0ABN8M725_9CNID</name>
<evidence type="ECO:0008006" key="3">
    <source>
        <dbReference type="Google" id="ProtNLM"/>
    </source>
</evidence>
<gene>
    <name evidence="1" type="ORF">PEVE_00026024</name>
</gene>
<evidence type="ECO:0000313" key="1">
    <source>
        <dbReference type="EMBL" id="CAH3025414.1"/>
    </source>
</evidence>
<feature type="non-terminal residue" evidence="1">
    <location>
        <position position="1"/>
    </location>
</feature>